<accession>A0A0P9CKC7</accession>
<dbReference type="Proteomes" id="UP000050482">
    <property type="component" value="Unassembled WGS sequence"/>
</dbReference>
<evidence type="ECO:0000313" key="1">
    <source>
        <dbReference type="EMBL" id="KPV45776.1"/>
    </source>
</evidence>
<reference evidence="1 2" key="1">
    <citation type="submission" date="2015-09" db="EMBL/GenBank/DDBJ databases">
        <title>Draft genome sequence of Alicyclobacillus ferrooxydans DSM 22381.</title>
        <authorList>
            <person name="Hemp J."/>
        </authorList>
    </citation>
    <scope>NUCLEOTIDE SEQUENCE [LARGE SCALE GENOMIC DNA]</scope>
    <source>
        <strain evidence="1 2">TC-34</strain>
    </source>
</reference>
<feature type="non-terminal residue" evidence="1">
    <location>
        <position position="1"/>
    </location>
</feature>
<dbReference type="AlphaFoldDB" id="A0A0P9CKC7"/>
<gene>
    <name evidence="1" type="ORF">AN477_00100</name>
</gene>
<dbReference type="PATRIC" id="fig|471514.4.peg.4440"/>
<keyword evidence="2" id="KW-1185">Reference proteome</keyword>
<dbReference type="EMBL" id="LJCO01000005">
    <property type="protein sequence ID" value="KPV45776.1"/>
    <property type="molecule type" value="Genomic_DNA"/>
</dbReference>
<protein>
    <submittedName>
        <fullName evidence="1">Uncharacterized protein</fullName>
    </submittedName>
</protein>
<comment type="caution">
    <text evidence="1">The sequence shown here is derived from an EMBL/GenBank/DDBJ whole genome shotgun (WGS) entry which is preliminary data.</text>
</comment>
<proteinExistence type="predicted"/>
<sequence>KSLIRAVIKKIEVEPNRKDIKKITFWFDYDDALLLSKTGGTVPQVVLPAQVAIRHIRSKPPTTSVSQVTCTAAFCGNPRMIPDSSVGNYANLEAGP</sequence>
<evidence type="ECO:0000313" key="2">
    <source>
        <dbReference type="Proteomes" id="UP000050482"/>
    </source>
</evidence>
<organism evidence="1 2">
    <name type="scientific">Alicyclobacillus ferrooxydans</name>
    <dbReference type="NCBI Taxonomy" id="471514"/>
    <lineage>
        <taxon>Bacteria</taxon>
        <taxon>Bacillati</taxon>
        <taxon>Bacillota</taxon>
        <taxon>Bacilli</taxon>
        <taxon>Bacillales</taxon>
        <taxon>Alicyclobacillaceae</taxon>
        <taxon>Alicyclobacillus</taxon>
    </lineage>
</organism>
<name>A0A0P9CKC7_9BACL</name>